<dbReference type="AlphaFoldDB" id="A0A4R1I0T1"/>
<dbReference type="Proteomes" id="UP000295560">
    <property type="component" value="Unassembled WGS sequence"/>
</dbReference>
<sequence>MTTSPTQWMPAAPQQPDPAANGRATAGFCLAVVGLLLGFVPVFGFLVTVPALLLSRAGRKAFLRGTAPTPGLSRSGTILAWIGTVICAVMTVVVIAGSGQAQPVQPAAAPAPPPAPVLISVPNVVGMSDLQARDTLRTAGFTNVVLGPSTGSQPGVAAGTVTTQLPNVAALASAGDPITLGEAAAPPAPVVVPQAAPTTEAAPPTTQAARPFVAAPDTHVDRPYVPAPRAASEPAAGGGSAYYKNCAAARAAGAAPLHTGDPGYRAGLDRDGDGIACE</sequence>
<name>A0A4R1I0T1_PSEEN</name>
<comment type="caution">
    <text evidence="4">The sequence shown here is derived from an EMBL/GenBank/DDBJ whole genome shotgun (WGS) entry which is preliminary data.</text>
</comment>
<evidence type="ECO:0000256" key="2">
    <source>
        <dbReference type="SAM" id="Phobius"/>
    </source>
</evidence>
<dbReference type="InterPro" id="IPR008613">
    <property type="entry name" value="Excalibur_Ca-bd_domain"/>
</dbReference>
<dbReference type="PROSITE" id="PS51178">
    <property type="entry name" value="PASTA"/>
    <property type="match status" value="1"/>
</dbReference>
<evidence type="ECO:0000313" key="4">
    <source>
        <dbReference type="EMBL" id="TCK27135.1"/>
    </source>
</evidence>
<evidence type="ECO:0000259" key="3">
    <source>
        <dbReference type="PROSITE" id="PS51178"/>
    </source>
</evidence>
<keyword evidence="2" id="KW-0472">Membrane</keyword>
<dbReference type="InterPro" id="IPR005543">
    <property type="entry name" value="PASTA_dom"/>
</dbReference>
<dbReference type="CDD" id="cd06577">
    <property type="entry name" value="PASTA_pknB"/>
    <property type="match status" value="1"/>
</dbReference>
<evidence type="ECO:0000256" key="1">
    <source>
        <dbReference type="SAM" id="MobiDB-lite"/>
    </source>
</evidence>
<gene>
    <name evidence="4" type="ORF">EV378_2994</name>
</gene>
<keyword evidence="5" id="KW-1185">Reference proteome</keyword>
<feature type="region of interest" description="Disordered" evidence="1">
    <location>
        <begin position="255"/>
        <end position="278"/>
    </location>
</feature>
<feature type="compositionally biased region" description="Basic and acidic residues" evidence="1">
    <location>
        <begin position="267"/>
        <end position="278"/>
    </location>
</feature>
<keyword evidence="2" id="KW-0812">Transmembrane</keyword>
<feature type="transmembrane region" description="Helical" evidence="2">
    <location>
        <begin position="75"/>
        <end position="96"/>
    </location>
</feature>
<proteinExistence type="predicted"/>
<feature type="transmembrane region" description="Helical" evidence="2">
    <location>
        <begin position="25"/>
        <end position="54"/>
    </location>
</feature>
<feature type="domain" description="PASTA" evidence="3">
    <location>
        <begin position="115"/>
        <end position="184"/>
    </location>
</feature>
<accession>A0A4R1I0T1</accession>
<dbReference type="RefSeq" id="WP_132425423.1">
    <property type="nucleotide sequence ID" value="NZ_SMFZ01000001.1"/>
</dbReference>
<dbReference type="OrthoDB" id="4337778at2"/>
<reference evidence="4 5" key="1">
    <citation type="submission" date="2019-03" db="EMBL/GenBank/DDBJ databases">
        <title>Sequencing the genomes of 1000 actinobacteria strains.</title>
        <authorList>
            <person name="Klenk H.-P."/>
        </authorList>
    </citation>
    <scope>NUCLEOTIDE SEQUENCE [LARGE SCALE GENOMIC DNA]</scope>
    <source>
        <strain evidence="4 5">DSM 44969</strain>
    </source>
</reference>
<dbReference type="Gene3D" id="3.30.10.20">
    <property type="match status" value="1"/>
</dbReference>
<organism evidence="4 5">
    <name type="scientific">Pseudonocardia endophytica</name>
    <dbReference type="NCBI Taxonomy" id="401976"/>
    <lineage>
        <taxon>Bacteria</taxon>
        <taxon>Bacillati</taxon>
        <taxon>Actinomycetota</taxon>
        <taxon>Actinomycetes</taxon>
        <taxon>Pseudonocardiales</taxon>
        <taxon>Pseudonocardiaceae</taxon>
        <taxon>Pseudonocardia</taxon>
    </lineage>
</organism>
<dbReference type="Pfam" id="PF05901">
    <property type="entry name" value="Excalibur"/>
    <property type="match status" value="1"/>
</dbReference>
<dbReference type="Pfam" id="PF03793">
    <property type="entry name" value="PASTA"/>
    <property type="match status" value="1"/>
</dbReference>
<dbReference type="EMBL" id="SMFZ01000001">
    <property type="protein sequence ID" value="TCK27135.1"/>
    <property type="molecule type" value="Genomic_DNA"/>
</dbReference>
<dbReference type="SMART" id="SM00894">
    <property type="entry name" value="Excalibur"/>
    <property type="match status" value="1"/>
</dbReference>
<evidence type="ECO:0000313" key="5">
    <source>
        <dbReference type="Proteomes" id="UP000295560"/>
    </source>
</evidence>
<protein>
    <submittedName>
        <fullName evidence="4">PASTA domain-containing protein</fullName>
    </submittedName>
</protein>
<keyword evidence="2" id="KW-1133">Transmembrane helix</keyword>